<accession>A0A6N4W454</accession>
<keyword evidence="2" id="KW-1003">Cell membrane</keyword>
<evidence type="ECO:0000256" key="4">
    <source>
        <dbReference type="ARBA" id="ARBA00022989"/>
    </source>
</evidence>
<dbReference type="AlphaFoldDB" id="A0A6N4W454"/>
<name>A0A6N4W454_9MYCO</name>
<feature type="transmembrane region" description="Helical" evidence="6">
    <location>
        <begin position="35"/>
        <end position="55"/>
    </location>
</feature>
<dbReference type="Proteomes" id="UP000467249">
    <property type="component" value="Chromosome"/>
</dbReference>
<evidence type="ECO:0000313" key="7">
    <source>
        <dbReference type="EMBL" id="BBZ74887.1"/>
    </source>
</evidence>
<comment type="subcellular location">
    <subcellularLocation>
        <location evidence="1">Cell membrane</location>
        <topology evidence="1">Multi-pass membrane protein</topology>
    </subcellularLocation>
</comment>
<keyword evidence="4 6" id="KW-1133">Transmembrane helix</keyword>
<evidence type="ECO:0008006" key="9">
    <source>
        <dbReference type="Google" id="ProtNLM"/>
    </source>
</evidence>
<evidence type="ECO:0000256" key="6">
    <source>
        <dbReference type="SAM" id="Phobius"/>
    </source>
</evidence>
<dbReference type="GO" id="GO:0005886">
    <property type="term" value="C:plasma membrane"/>
    <property type="evidence" value="ECO:0007669"/>
    <property type="project" value="UniProtKB-SubCell"/>
</dbReference>
<protein>
    <recommendedName>
        <fullName evidence="9">Prokaryotic cytochrome C oxidase subunit IV family protein</fullName>
    </recommendedName>
</protein>
<evidence type="ECO:0000313" key="8">
    <source>
        <dbReference type="Proteomes" id="UP000467249"/>
    </source>
</evidence>
<dbReference type="KEGG" id="many:MANY_02240"/>
<evidence type="ECO:0000256" key="2">
    <source>
        <dbReference type="ARBA" id="ARBA00022475"/>
    </source>
</evidence>
<keyword evidence="8" id="KW-1185">Reference proteome</keyword>
<dbReference type="EMBL" id="AP022620">
    <property type="protein sequence ID" value="BBZ74887.1"/>
    <property type="molecule type" value="Genomic_DNA"/>
</dbReference>
<proteinExistence type="predicted"/>
<dbReference type="InterPro" id="IPR005171">
    <property type="entry name" value="Cyt_c_oxidase_su4_prok"/>
</dbReference>
<evidence type="ECO:0000256" key="3">
    <source>
        <dbReference type="ARBA" id="ARBA00022692"/>
    </source>
</evidence>
<evidence type="ECO:0000256" key="1">
    <source>
        <dbReference type="ARBA" id="ARBA00004651"/>
    </source>
</evidence>
<organism evidence="7 8">
    <name type="scientific">Mycolicibacterium anyangense</name>
    <dbReference type="NCBI Taxonomy" id="1431246"/>
    <lineage>
        <taxon>Bacteria</taxon>
        <taxon>Bacillati</taxon>
        <taxon>Actinomycetota</taxon>
        <taxon>Actinomycetes</taxon>
        <taxon>Mycobacteriales</taxon>
        <taxon>Mycobacteriaceae</taxon>
        <taxon>Mycolicibacterium</taxon>
    </lineage>
</organism>
<reference evidence="7 8" key="1">
    <citation type="journal article" date="2019" name="Emerg. Microbes Infect.">
        <title>Comprehensive subspecies identification of 175 nontuberculous mycobacteria species based on 7547 genomic profiles.</title>
        <authorList>
            <person name="Matsumoto Y."/>
            <person name="Kinjo T."/>
            <person name="Motooka D."/>
            <person name="Nabeya D."/>
            <person name="Jung N."/>
            <person name="Uechi K."/>
            <person name="Horii T."/>
            <person name="Iida T."/>
            <person name="Fujita J."/>
            <person name="Nakamura S."/>
        </authorList>
    </citation>
    <scope>NUCLEOTIDE SEQUENCE [LARGE SCALE GENOMIC DNA]</scope>
    <source>
        <strain evidence="7 8">JCM 30275</strain>
    </source>
</reference>
<feature type="transmembrane region" description="Helical" evidence="6">
    <location>
        <begin position="67"/>
        <end position="87"/>
    </location>
</feature>
<evidence type="ECO:0000256" key="5">
    <source>
        <dbReference type="ARBA" id="ARBA00023136"/>
    </source>
</evidence>
<keyword evidence="3 6" id="KW-0812">Transmembrane</keyword>
<dbReference type="Pfam" id="PF03626">
    <property type="entry name" value="COX4_pro"/>
    <property type="match status" value="1"/>
</dbReference>
<sequence>MTTSRRLTLVWVVLLALTFGSFAVGIEQGARFADVAAIAIIAIALVKVRLIGLHFMDVRDAPIALRAVFEGYVLVVFVALVALDLVVRP</sequence>
<keyword evidence="5 6" id="KW-0472">Membrane</keyword>
<gene>
    <name evidence="7" type="ORF">MANY_02240</name>
</gene>